<gene>
    <name evidence="2" type="ORF">SAMN05421505_12664</name>
</gene>
<dbReference type="GO" id="GO:0004534">
    <property type="term" value="F:5'-3' RNA exonuclease activity"/>
    <property type="evidence" value="ECO:0007669"/>
    <property type="project" value="TreeGrafter"/>
</dbReference>
<evidence type="ECO:0000259" key="1">
    <source>
        <dbReference type="SMART" id="SM00481"/>
    </source>
</evidence>
<dbReference type="PANTHER" id="PTHR42924">
    <property type="entry name" value="EXONUCLEASE"/>
    <property type="match status" value="1"/>
</dbReference>
<dbReference type="Proteomes" id="UP000198923">
    <property type="component" value="Unassembled WGS sequence"/>
</dbReference>
<dbReference type="InterPro" id="IPR016195">
    <property type="entry name" value="Pol/histidinol_Pase-like"/>
</dbReference>
<evidence type="ECO:0000313" key="3">
    <source>
        <dbReference type="Proteomes" id="UP000198923"/>
    </source>
</evidence>
<dbReference type="AlphaFoldDB" id="A0A1G8GBZ6"/>
<dbReference type="SUPFAM" id="SSF89550">
    <property type="entry name" value="PHP domain-like"/>
    <property type="match status" value="1"/>
</dbReference>
<protein>
    <recommendedName>
        <fullName evidence="1">Polymerase/histidinol phosphatase N-terminal domain-containing protein</fullName>
    </recommendedName>
</protein>
<dbReference type="GO" id="GO:0035312">
    <property type="term" value="F:5'-3' DNA exonuclease activity"/>
    <property type="evidence" value="ECO:0007669"/>
    <property type="project" value="TreeGrafter"/>
</dbReference>
<dbReference type="InterPro" id="IPR003141">
    <property type="entry name" value="Pol/His_phosphatase_N"/>
</dbReference>
<evidence type="ECO:0000313" key="2">
    <source>
        <dbReference type="EMBL" id="SDH91894.1"/>
    </source>
</evidence>
<keyword evidence="3" id="KW-1185">Reference proteome</keyword>
<sequence length="300" mass="32684">MGMIPFDLPGRFWRGNLHTHSNVSDGALPPQEVVALYRDRGYDFIALTDHFRERYGYPITDTRPLRTDGFTTIIGAELHAPGHEFSDDWHIIAVGLPFDFARTAAGETAPELARRARAAGAWIGLAHPAAALLTLDDAQRLDAAHAVECFNTLAGLEDRGESWHLYDTLLGRGARVDAYAADDAHFTRGTPAAFAAWVQVRAARLDPDLLLAALKAGAYYSSTGPELHGVTIQRGAVLVRTSPASKVIVSGGVPAPAVRQGDARTEWKVPLDRLRNSSYIRVTVVDSSGRRAWSNPIWPT</sequence>
<dbReference type="EMBL" id="FNCN01000026">
    <property type="protein sequence ID" value="SDH91894.1"/>
    <property type="molecule type" value="Genomic_DNA"/>
</dbReference>
<dbReference type="STRING" id="504805.SAMN05421505_12664"/>
<dbReference type="PANTHER" id="PTHR42924:SF3">
    <property type="entry name" value="POLYMERASE_HISTIDINOL PHOSPHATASE N-TERMINAL DOMAIN-CONTAINING PROTEIN"/>
    <property type="match status" value="1"/>
</dbReference>
<name>A0A1G8GBZ6_9ACTN</name>
<dbReference type="Gene3D" id="3.20.20.140">
    <property type="entry name" value="Metal-dependent hydrolases"/>
    <property type="match status" value="1"/>
</dbReference>
<accession>A0A1G8GBZ6</accession>
<reference evidence="2 3" key="1">
    <citation type="submission" date="2016-10" db="EMBL/GenBank/DDBJ databases">
        <authorList>
            <person name="de Groot N.N."/>
        </authorList>
    </citation>
    <scope>NUCLEOTIDE SEQUENCE [LARGE SCALE GENOMIC DNA]</scope>
    <source>
        <strain evidence="2 3">CPCC 201354</strain>
    </source>
</reference>
<dbReference type="NCBIfam" id="NF038032">
    <property type="entry name" value="CehA_McbA_metalo"/>
    <property type="match status" value="1"/>
</dbReference>
<dbReference type="InterPro" id="IPR004013">
    <property type="entry name" value="PHP_dom"/>
</dbReference>
<dbReference type="RefSeq" id="WP_093173312.1">
    <property type="nucleotide sequence ID" value="NZ_FNCN01000026.1"/>
</dbReference>
<dbReference type="InterPro" id="IPR052018">
    <property type="entry name" value="PHP_domain"/>
</dbReference>
<organism evidence="2 3">
    <name type="scientific">Sinosporangium album</name>
    <dbReference type="NCBI Taxonomy" id="504805"/>
    <lineage>
        <taxon>Bacteria</taxon>
        <taxon>Bacillati</taxon>
        <taxon>Actinomycetota</taxon>
        <taxon>Actinomycetes</taxon>
        <taxon>Streptosporangiales</taxon>
        <taxon>Streptosporangiaceae</taxon>
        <taxon>Sinosporangium</taxon>
    </lineage>
</organism>
<dbReference type="Pfam" id="PF02811">
    <property type="entry name" value="PHP"/>
    <property type="match status" value="1"/>
</dbReference>
<dbReference type="SMART" id="SM00481">
    <property type="entry name" value="POLIIIAc"/>
    <property type="match status" value="1"/>
</dbReference>
<feature type="domain" description="Polymerase/histidinol phosphatase N-terminal" evidence="1">
    <location>
        <begin position="15"/>
        <end position="82"/>
    </location>
</feature>
<proteinExistence type="predicted"/>
<dbReference type="OrthoDB" id="9804333at2"/>